<evidence type="ECO:0000256" key="1">
    <source>
        <dbReference type="ARBA" id="ARBA00004141"/>
    </source>
</evidence>
<evidence type="ECO:0000313" key="9">
    <source>
        <dbReference type="Proteomes" id="UP000299102"/>
    </source>
</evidence>
<organism evidence="8 9">
    <name type="scientific">Eumeta variegata</name>
    <name type="common">Bagworm moth</name>
    <name type="synonym">Eumeta japonica</name>
    <dbReference type="NCBI Taxonomy" id="151549"/>
    <lineage>
        <taxon>Eukaryota</taxon>
        <taxon>Metazoa</taxon>
        <taxon>Ecdysozoa</taxon>
        <taxon>Arthropoda</taxon>
        <taxon>Hexapoda</taxon>
        <taxon>Insecta</taxon>
        <taxon>Pterygota</taxon>
        <taxon>Neoptera</taxon>
        <taxon>Endopterygota</taxon>
        <taxon>Lepidoptera</taxon>
        <taxon>Glossata</taxon>
        <taxon>Ditrysia</taxon>
        <taxon>Tineoidea</taxon>
        <taxon>Psychidae</taxon>
        <taxon>Oiketicinae</taxon>
        <taxon>Eumeta</taxon>
    </lineage>
</organism>
<keyword evidence="9" id="KW-1185">Reference proteome</keyword>
<keyword evidence="3 6" id="KW-0812">Transmembrane</keyword>
<evidence type="ECO:0000256" key="6">
    <source>
        <dbReference type="SAM" id="Phobius"/>
    </source>
</evidence>
<accession>A0A4C1XL22</accession>
<proteinExistence type="predicted"/>
<dbReference type="AlphaFoldDB" id="A0A4C1XL22"/>
<dbReference type="PROSITE" id="PS50850">
    <property type="entry name" value="MFS"/>
    <property type="match status" value="1"/>
</dbReference>
<name>A0A4C1XL22_EUMVA</name>
<dbReference type="Proteomes" id="UP000299102">
    <property type="component" value="Unassembled WGS sequence"/>
</dbReference>
<protein>
    <submittedName>
        <fullName evidence="8">Synaptic vesicular amine transporter</fullName>
    </submittedName>
</protein>
<dbReference type="PANTHER" id="PTHR23506">
    <property type="entry name" value="GH10249P"/>
    <property type="match status" value="1"/>
</dbReference>
<dbReference type="OrthoDB" id="5086884at2759"/>
<dbReference type="GO" id="GO:0030672">
    <property type="term" value="C:synaptic vesicle membrane"/>
    <property type="evidence" value="ECO:0007669"/>
    <property type="project" value="TreeGrafter"/>
</dbReference>
<dbReference type="Pfam" id="PF07690">
    <property type="entry name" value="MFS_1"/>
    <property type="match status" value="1"/>
</dbReference>
<evidence type="ECO:0000259" key="7">
    <source>
        <dbReference type="PROSITE" id="PS50850"/>
    </source>
</evidence>
<dbReference type="InterPro" id="IPR020846">
    <property type="entry name" value="MFS_dom"/>
</dbReference>
<gene>
    <name evidence="8" type="primary">Slc18a2</name>
    <name evidence="8" type="ORF">EVAR_82052_1</name>
</gene>
<comment type="caution">
    <text evidence="8">The sequence shown here is derived from an EMBL/GenBank/DDBJ whole genome shotgun (WGS) entry which is preliminary data.</text>
</comment>
<dbReference type="InterPro" id="IPR011701">
    <property type="entry name" value="MFS"/>
</dbReference>
<dbReference type="Gene3D" id="1.20.1250.20">
    <property type="entry name" value="MFS general substrate transporter like domains"/>
    <property type="match status" value="1"/>
</dbReference>
<keyword evidence="5 6" id="KW-0472">Membrane</keyword>
<feature type="transmembrane region" description="Helical" evidence="6">
    <location>
        <begin position="49"/>
        <end position="69"/>
    </location>
</feature>
<evidence type="ECO:0000313" key="8">
    <source>
        <dbReference type="EMBL" id="GBP63692.1"/>
    </source>
</evidence>
<dbReference type="STRING" id="151549.A0A4C1XL22"/>
<dbReference type="FunFam" id="1.20.1250.20:FF:000401">
    <property type="entry name" value="Vesicular amine transporter"/>
    <property type="match status" value="1"/>
</dbReference>
<dbReference type="GO" id="GO:0015842">
    <property type="term" value="P:aminergic neurotransmitter loading into synaptic vesicle"/>
    <property type="evidence" value="ECO:0007669"/>
    <property type="project" value="TreeGrafter"/>
</dbReference>
<dbReference type="InterPro" id="IPR036259">
    <property type="entry name" value="MFS_trans_sf"/>
</dbReference>
<feature type="transmembrane region" description="Helical" evidence="6">
    <location>
        <begin position="142"/>
        <end position="161"/>
    </location>
</feature>
<dbReference type="GO" id="GO:0005335">
    <property type="term" value="F:serotonin:sodium:chloride symporter activity"/>
    <property type="evidence" value="ECO:0007669"/>
    <property type="project" value="TreeGrafter"/>
</dbReference>
<dbReference type="SUPFAM" id="SSF103473">
    <property type="entry name" value="MFS general substrate transporter"/>
    <property type="match status" value="1"/>
</dbReference>
<evidence type="ECO:0000256" key="3">
    <source>
        <dbReference type="ARBA" id="ARBA00022692"/>
    </source>
</evidence>
<keyword evidence="2" id="KW-0813">Transport</keyword>
<feature type="domain" description="Major facilitator superfamily (MFS) profile" evidence="7">
    <location>
        <begin position="1"/>
        <end position="259"/>
    </location>
</feature>
<dbReference type="InterPro" id="IPR050930">
    <property type="entry name" value="MFS_Vesicular_Transporter"/>
</dbReference>
<keyword evidence="4 6" id="KW-1133">Transmembrane helix</keyword>
<comment type="subcellular location">
    <subcellularLocation>
        <location evidence="1">Membrane</location>
        <topology evidence="1">Multi-pass membrane protein</topology>
    </subcellularLocation>
</comment>
<dbReference type="EMBL" id="BGZK01000876">
    <property type="protein sequence ID" value="GBP63692.1"/>
    <property type="molecule type" value="Genomic_DNA"/>
</dbReference>
<evidence type="ECO:0000256" key="2">
    <source>
        <dbReference type="ARBA" id="ARBA00022448"/>
    </source>
</evidence>
<evidence type="ECO:0000256" key="5">
    <source>
        <dbReference type="ARBA" id="ARBA00023136"/>
    </source>
</evidence>
<feature type="transmembrane region" description="Helical" evidence="6">
    <location>
        <begin position="106"/>
        <end position="130"/>
    </location>
</feature>
<sequence length="259" mass="28375">MLEPSLPIWMVDTMEASRWQQGVAFLPASICYLIGTNLFGPLGHKMGRWLAACSGLLIIGFCLILIPMARRMQHLIIPNAGLGFAIGMVDSSMMPELGFLVDIRHAAVYGSVYAIGDTAFCLGYAVGPALSGALVNSIGFEWMLVIIAILNFAYAPLLVLLRAPPARDEKQGKRRCERSHLLFPFAGSAFFSSLLTRQSPRPTLPLSSISSSISPSLFSSDMTHQVYRCSNLPSSPRTFVFLLPMFILLLQMSKPRSCN</sequence>
<reference evidence="8 9" key="1">
    <citation type="journal article" date="2019" name="Commun. Biol.">
        <title>The bagworm genome reveals a unique fibroin gene that provides high tensile strength.</title>
        <authorList>
            <person name="Kono N."/>
            <person name="Nakamura H."/>
            <person name="Ohtoshi R."/>
            <person name="Tomita M."/>
            <person name="Numata K."/>
            <person name="Arakawa K."/>
        </authorList>
    </citation>
    <scope>NUCLEOTIDE SEQUENCE [LARGE SCALE GENOMIC DNA]</scope>
</reference>
<feature type="transmembrane region" description="Helical" evidence="6">
    <location>
        <begin position="20"/>
        <end position="42"/>
    </location>
</feature>
<dbReference type="GO" id="GO:0043195">
    <property type="term" value="C:terminal bouton"/>
    <property type="evidence" value="ECO:0007669"/>
    <property type="project" value="TreeGrafter"/>
</dbReference>
<evidence type="ECO:0000256" key="4">
    <source>
        <dbReference type="ARBA" id="ARBA00022989"/>
    </source>
</evidence>
<feature type="transmembrane region" description="Helical" evidence="6">
    <location>
        <begin position="75"/>
        <end position="94"/>
    </location>
</feature>
<dbReference type="PANTHER" id="PTHR23506:SF23">
    <property type="entry name" value="GH10249P"/>
    <property type="match status" value="1"/>
</dbReference>